<proteinExistence type="predicted"/>
<protein>
    <recommendedName>
        <fullName evidence="6">C3H1-type domain-containing protein</fullName>
    </recommendedName>
</protein>
<gene>
    <name evidence="7" type="ORF">MKW94_008425</name>
</gene>
<dbReference type="SUPFAM" id="SSF90229">
    <property type="entry name" value="CCCH zinc finger"/>
    <property type="match status" value="2"/>
</dbReference>
<feature type="zinc finger region" description="C3H1-type" evidence="5">
    <location>
        <begin position="38"/>
        <end position="65"/>
    </location>
</feature>
<feature type="domain" description="C3H1-type" evidence="6">
    <location>
        <begin position="1"/>
        <end position="29"/>
    </location>
</feature>
<keyword evidence="8" id="KW-1185">Reference proteome</keyword>
<keyword evidence="4 5" id="KW-0862">Zinc</keyword>
<reference evidence="7" key="1">
    <citation type="submission" date="2022-03" db="EMBL/GenBank/DDBJ databases">
        <title>A functionally conserved STORR gene fusion in Papaver species that diverged 16.8 million years ago.</title>
        <authorList>
            <person name="Catania T."/>
        </authorList>
    </citation>
    <scope>NUCLEOTIDE SEQUENCE</scope>
    <source>
        <strain evidence="7">S-191538</strain>
    </source>
</reference>
<evidence type="ECO:0000313" key="7">
    <source>
        <dbReference type="EMBL" id="MCL7021861.1"/>
    </source>
</evidence>
<dbReference type="EMBL" id="JAJJMA010005459">
    <property type="protein sequence ID" value="MCL7021861.1"/>
    <property type="molecule type" value="Genomic_DNA"/>
</dbReference>
<name>A0AA41UW95_PAPNU</name>
<keyword evidence="3 5" id="KW-0863">Zinc-finger</keyword>
<evidence type="ECO:0000256" key="5">
    <source>
        <dbReference type="PROSITE-ProRule" id="PRU00723"/>
    </source>
</evidence>
<evidence type="ECO:0000256" key="4">
    <source>
        <dbReference type="ARBA" id="ARBA00022833"/>
    </source>
</evidence>
<dbReference type="FunFam" id="4.10.1000.10:FF:000001">
    <property type="entry name" value="zinc finger CCCH domain-containing protein 15-like"/>
    <property type="match status" value="1"/>
</dbReference>
<evidence type="ECO:0000256" key="2">
    <source>
        <dbReference type="ARBA" id="ARBA00022737"/>
    </source>
</evidence>
<dbReference type="PROSITE" id="PS50103">
    <property type="entry name" value="ZF_C3H1"/>
    <property type="match status" value="2"/>
</dbReference>
<dbReference type="InterPro" id="IPR045877">
    <property type="entry name" value="ZFP36-like"/>
</dbReference>
<dbReference type="GO" id="GO:0003729">
    <property type="term" value="F:mRNA binding"/>
    <property type="evidence" value="ECO:0007669"/>
    <property type="project" value="InterPro"/>
</dbReference>
<dbReference type="AlphaFoldDB" id="A0AA41UW95"/>
<keyword evidence="2" id="KW-0677">Repeat</keyword>
<evidence type="ECO:0000259" key="6">
    <source>
        <dbReference type="PROSITE" id="PS50103"/>
    </source>
</evidence>
<organism evidence="7 8">
    <name type="scientific">Papaver nudicaule</name>
    <name type="common">Iceland poppy</name>
    <dbReference type="NCBI Taxonomy" id="74823"/>
    <lineage>
        <taxon>Eukaryota</taxon>
        <taxon>Viridiplantae</taxon>
        <taxon>Streptophyta</taxon>
        <taxon>Embryophyta</taxon>
        <taxon>Tracheophyta</taxon>
        <taxon>Spermatophyta</taxon>
        <taxon>Magnoliopsida</taxon>
        <taxon>Ranunculales</taxon>
        <taxon>Papaveraceae</taxon>
        <taxon>Papaveroideae</taxon>
        <taxon>Papaver</taxon>
    </lineage>
</organism>
<dbReference type="PANTHER" id="PTHR12547:SF162">
    <property type="entry name" value="ZINC FINGER CCCH DOMAIN-CONTAINING PROTEIN 15"/>
    <property type="match status" value="1"/>
</dbReference>
<sequence>MWKTKLCSEWLETGVCPNVDHCQFAHGTHELRPVSHPRIRKEVCRMVLNGGLCEYDRCHFRHALTIQEKRLIFN</sequence>
<dbReference type="InterPro" id="IPR000571">
    <property type="entry name" value="Znf_CCCH"/>
</dbReference>
<feature type="domain" description="C3H1-type" evidence="6">
    <location>
        <begin position="38"/>
        <end position="65"/>
    </location>
</feature>
<dbReference type="Gene3D" id="4.10.1000.10">
    <property type="entry name" value="Zinc finger, CCCH-type"/>
    <property type="match status" value="1"/>
</dbReference>
<dbReference type="SMART" id="SM00356">
    <property type="entry name" value="ZnF_C3H1"/>
    <property type="match status" value="2"/>
</dbReference>
<dbReference type="PANTHER" id="PTHR12547">
    <property type="entry name" value="CCCH ZINC FINGER/TIS11-RELATED"/>
    <property type="match status" value="1"/>
</dbReference>
<dbReference type="GO" id="GO:0008270">
    <property type="term" value="F:zinc ion binding"/>
    <property type="evidence" value="ECO:0007669"/>
    <property type="project" value="UniProtKB-KW"/>
</dbReference>
<dbReference type="InterPro" id="IPR036855">
    <property type="entry name" value="Znf_CCCH_sf"/>
</dbReference>
<comment type="caution">
    <text evidence="7">The sequence shown here is derived from an EMBL/GenBank/DDBJ whole genome shotgun (WGS) entry which is preliminary data.</text>
</comment>
<keyword evidence="1 5" id="KW-0479">Metal-binding</keyword>
<evidence type="ECO:0000256" key="1">
    <source>
        <dbReference type="ARBA" id="ARBA00022723"/>
    </source>
</evidence>
<dbReference type="Pfam" id="PF00642">
    <property type="entry name" value="zf-CCCH"/>
    <property type="match status" value="1"/>
</dbReference>
<feature type="zinc finger region" description="C3H1-type" evidence="5">
    <location>
        <begin position="1"/>
        <end position="29"/>
    </location>
</feature>
<evidence type="ECO:0000256" key="3">
    <source>
        <dbReference type="ARBA" id="ARBA00022771"/>
    </source>
</evidence>
<evidence type="ECO:0000313" key="8">
    <source>
        <dbReference type="Proteomes" id="UP001177140"/>
    </source>
</evidence>
<dbReference type="Proteomes" id="UP001177140">
    <property type="component" value="Unassembled WGS sequence"/>
</dbReference>
<accession>A0AA41UW95</accession>